<name>A0A2P2QB07_RHIMU</name>
<keyword evidence="1" id="KW-1133">Transmembrane helix</keyword>
<dbReference type="AlphaFoldDB" id="A0A2P2QB07"/>
<keyword evidence="1" id="KW-0812">Transmembrane</keyword>
<protein>
    <submittedName>
        <fullName evidence="2">Uncharacterized protein</fullName>
    </submittedName>
</protein>
<keyword evidence="1" id="KW-0472">Membrane</keyword>
<organism evidence="2">
    <name type="scientific">Rhizophora mucronata</name>
    <name type="common">Asiatic mangrove</name>
    <dbReference type="NCBI Taxonomy" id="61149"/>
    <lineage>
        <taxon>Eukaryota</taxon>
        <taxon>Viridiplantae</taxon>
        <taxon>Streptophyta</taxon>
        <taxon>Embryophyta</taxon>
        <taxon>Tracheophyta</taxon>
        <taxon>Spermatophyta</taxon>
        <taxon>Magnoliopsida</taxon>
        <taxon>eudicotyledons</taxon>
        <taxon>Gunneridae</taxon>
        <taxon>Pentapetalae</taxon>
        <taxon>rosids</taxon>
        <taxon>fabids</taxon>
        <taxon>Malpighiales</taxon>
        <taxon>Rhizophoraceae</taxon>
        <taxon>Rhizophora</taxon>
    </lineage>
</organism>
<accession>A0A2P2QB07</accession>
<dbReference type="EMBL" id="GGEC01083704">
    <property type="protein sequence ID" value="MBX64188.1"/>
    <property type="molecule type" value="Transcribed_RNA"/>
</dbReference>
<feature type="transmembrane region" description="Helical" evidence="1">
    <location>
        <begin position="16"/>
        <end position="37"/>
    </location>
</feature>
<proteinExistence type="predicted"/>
<evidence type="ECO:0000313" key="2">
    <source>
        <dbReference type="EMBL" id="MBX64188.1"/>
    </source>
</evidence>
<reference evidence="2" key="1">
    <citation type="submission" date="2018-02" db="EMBL/GenBank/DDBJ databases">
        <title>Rhizophora mucronata_Transcriptome.</title>
        <authorList>
            <person name="Meera S.P."/>
            <person name="Sreeshan A."/>
            <person name="Augustine A."/>
        </authorList>
    </citation>
    <scope>NUCLEOTIDE SEQUENCE</scope>
    <source>
        <tissue evidence="2">Leaf</tissue>
    </source>
</reference>
<evidence type="ECO:0000256" key="1">
    <source>
        <dbReference type="SAM" id="Phobius"/>
    </source>
</evidence>
<sequence length="38" mass="4390">MDMFLFILSKLIMKNYAGGVICHILALLHCAITMFRFL</sequence>